<protein>
    <submittedName>
        <fullName evidence="1">Ribosomal lysine N-methyltransferase 2</fullName>
    </submittedName>
</protein>
<name>A0ACA9Y2I9_9ASCO</name>
<keyword evidence="2" id="KW-1185">Reference proteome</keyword>
<comment type="caution">
    <text evidence="1">The sequence shown here is derived from an EMBL/GenBank/DDBJ whole genome shotgun (WGS) entry which is preliminary data.</text>
</comment>
<proteinExistence type="predicted"/>
<evidence type="ECO:0000313" key="1">
    <source>
        <dbReference type="EMBL" id="CAH6719051.1"/>
    </source>
</evidence>
<reference evidence="1" key="1">
    <citation type="submission" date="2022-06" db="EMBL/GenBank/DDBJ databases">
        <authorList>
            <person name="Legras J.-L."/>
            <person name="Devillers H."/>
            <person name="Grondin C."/>
        </authorList>
    </citation>
    <scope>NUCLEOTIDE SEQUENCE</scope>
    <source>
        <strain evidence="1">CLIB 1444</strain>
    </source>
</reference>
<dbReference type="EMBL" id="CALSDN010000001">
    <property type="protein sequence ID" value="CAH6719051.1"/>
    <property type="molecule type" value="Genomic_DNA"/>
</dbReference>
<organism evidence="1 2">
    <name type="scientific">[Candida] jaroonii</name>
    <dbReference type="NCBI Taxonomy" id="467808"/>
    <lineage>
        <taxon>Eukaryota</taxon>
        <taxon>Fungi</taxon>
        <taxon>Dikarya</taxon>
        <taxon>Ascomycota</taxon>
        <taxon>Saccharomycotina</taxon>
        <taxon>Pichiomycetes</taxon>
        <taxon>Debaryomycetaceae</taxon>
        <taxon>Yamadazyma</taxon>
    </lineage>
</organism>
<evidence type="ECO:0000313" key="2">
    <source>
        <dbReference type="Proteomes" id="UP001152531"/>
    </source>
</evidence>
<accession>A0ACA9Y2I9</accession>
<dbReference type="Proteomes" id="UP001152531">
    <property type="component" value="Unassembled WGS sequence"/>
</dbReference>
<gene>
    <name evidence="1" type="ORF">CLIB1444_01S20340</name>
</gene>
<sequence>MSHGGDAIITSLLQWMKAKNNIGVSSKESFVSLKVGAKDFGDEGRGLAANDNIVQNEEIIKIPHSYLLNAHTIIRHISHFNKHTHLNEHYSNIDISYEEEPKDEVTQIYSKIQYNEMVGLSSFQLVSLYLCLETGRQNSFWKPFLDSLPDIKAFNWTPLVWEETGSGDLIEFLPSEVKEHHSQVSQRYNRDKEAVKKFLTSKLPETTSVDKYITSQRYLWAWMCINSRCLYMELRESNDNADNFTMAPLVDFVNHSDDDHCRLKIDNKGFHVITTTKYEPQSQIYLSYGPHSNGFLLCEYGFVLPSNKWNDIDISRYIKQDLNEDQVKFLKQYEYFDNYTIGKVSGVSYRTEIALAVMQESKPFNSRKLLAYVKGLTDGESYGESSKEILHDILNEVESDISGKRAQIKEIHDESKRVIIQLYSDIEEIIDATKLSFINA</sequence>